<accession>A0A7D6VHM0</accession>
<comment type="catalytic activity">
    <reaction evidence="2">
        <text>oxidized coenzyme F420-(gamma-L-Glu)(n) + a quinol + H(+) = reduced coenzyme F420-(gamma-L-Glu)(n) + a quinone</text>
        <dbReference type="Rhea" id="RHEA:39663"/>
        <dbReference type="Rhea" id="RHEA-COMP:12939"/>
        <dbReference type="Rhea" id="RHEA-COMP:14378"/>
        <dbReference type="ChEBI" id="CHEBI:15378"/>
        <dbReference type="ChEBI" id="CHEBI:24646"/>
        <dbReference type="ChEBI" id="CHEBI:132124"/>
        <dbReference type="ChEBI" id="CHEBI:133980"/>
        <dbReference type="ChEBI" id="CHEBI:139511"/>
    </reaction>
</comment>
<dbReference type="GO" id="GO:0070967">
    <property type="term" value="F:coenzyme F420 binding"/>
    <property type="evidence" value="ECO:0007669"/>
    <property type="project" value="TreeGrafter"/>
</dbReference>
<keyword evidence="4" id="KW-1185">Reference proteome</keyword>
<dbReference type="Proteomes" id="UP000515512">
    <property type="component" value="Chromosome"/>
</dbReference>
<dbReference type="AlphaFoldDB" id="A0A7D6VHM0"/>
<protein>
    <submittedName>
        <fullName evidence="3">Nitroreductase family deazaflavin-dependent oxidoreductase</fullName>
    </submittedName>
</protein>
<evidence type="ECO:0000256" key="2">
    <source>
        <dbReference type="ARBA" id="ARBA00049106"/>
    </source>
</evidence>
<proteinExistence type="inferred from homology"/>
<dbReference type="Gene3D" id="2.30.110.10">
    <property type="entry name" value="Electron Transport, Fmn-binding Protein, Chain A"/>
    <property type="match status" value="1"/>
</dbReference>
<sequence length="141" mass="15703">MSYEESQRIYREVIAEFRANGGKLGGPYADIDVLLLTTSTDSGSRTIPIGYARDGERLFVFAADNGREGGPNWYHDLLTHPHAQVEVGADKWPVLASVAPAAERKRLWDKQIEHWPFIEEMAAQVPWEIPVVILTAEQAAG</sequence>
<dbReference type="PANTHER" id="PTHR39428:SF1">
    <property type="entry name" value="F420H(2)-DEPENDENT QUINONE REDUCTASE RV1261C"/>
    <property type="match status" value="1"/>
</dbReference>
<comment type="similarity">
    <text evidence="1">Belongs to the F420H(2)-dependent quinone reductase family.</text>
</comment>
<name>A0A7D6VHM0_9NOCA</name>
<dbReference type="GO" id="GO:0016491">
    <property type="term" value="F:oxidoreductase activity"/>
    <property type="evidence" value="ECO:0007669"/>
    <property type="project" value="InterPro"/>
</dbReference>
<gene>
    <name evidence="3" type="ORF">H0264_13200</name>
</gene>
<dbReference type="EMBL" id="CP059399">
    <property type="protein sequence ID" value="QLY33057.1"/>
    <property type="molecule type" value="Genomic_DNA"/>
</dbReference>
<evidence type="ECO:0000313" key="4">
    <source>
        <dbReference type="Proteomes" id="UP000515512"/>
    </source>
</evidence>
<evidence type="ECO:0000256" key="1">
    <source>
        <dbReference type="ARBA" id="ARBA00008710"/>
    </source>
</evidence>
<evidence type="ECO:0000313" key="3">
    <source>
        <dbReference type="EMBL" id="QLY33057.1"/>
    </source>
</evidence>
<reference evidence="3 4" key="1">
    <citation type="submission" date="2020-07" db="EMBL/GenBank/DDBJ databases">
        <authorList>
            <person name="Zhuang K."/>
            <person name="Ran Y."/>
        </authorList>
    </citation>
    <scope>NUCLEOTIDE SEQUENCE [LARGE SCALE GENOMIC DNA]</scope>
    <source>
        <strain evidence="3 4">WCH-YHL-001</strain>
    </source>
</reference>
<dbReference type="InterPro" id="IPR004378">
    <property type="entry name" value="F420H2_quin_Rdtase"/>
</dbReference>
<dbReference type="NCBIfam" id="TIGR00026">
    <property type="entry name" value="hi_GC_TIGR00026"/>
    <property type="match status" value="1"/>
</dbReference>
<dbReference type="InterPro" id="IPR012349">
    <property type="entry name" value="Split_barrel_FMN-bd"/>
</dbReference>
<dbReference type="KEGG" id="nhu:H0264_13200"/>
<dbReference type="Pfam" id="PF04075">
    <property type="entry name" value="F420H2_quin_red"/>
    <property type="match status" value="1"/>
</dbReference>
<dbReference type="RefSeq" id="WP_181584221.1">
    <property type="nucleotide sequence ID" value="NZ_CP059399.1"/>
</dbReference>
<dbReference type="PANTHER" id="PTHR39428">
    <property type="entry name" value="F420H(2)-DEPENDENT QUINONE REDUCTASE RV1261C"/>
    <property type="match status" value="1"/>
</dbReference>
<dbReference type="GO" id="GO:0005886">
    <property type="term" value="C:plasma membrane"/>
    <property type="evidence" value="ECO:0007669"/>
    <property type="project" value="TreeGrafter"/>
</dbReference>
<organism evidence="3 4">
    <name type="scientific">Nocardia huaxiensis</name>
    <dbReference type="NCBI Taxonomy" id="2755382"/>
    <lineage>
        <taxon>Bacteria</taxon>
        <taxon>Bacillati</taxon>
        <taxon>Actinomycetota</taxon>
        <taxon>Actinomycetes</taxon>
        <taxon>Mycobacteriales</taxon>
        <taxon>Nocardiaceae</taxon>
        <taxon>Nocardia</taxon>
    </lineage>
</organism>